<dbReference type="RefSeq" id="WP_203536789.1">
    <property type="nucleotide sequence ID" value="NZ_JAESND010000001.1"/>
</dbReference>
<dbReference type="NCBIfam" id="NF045609">
    <property type="entry name" value="EpsI_type_B"/>
    <property type="match status" value="1"/>
</dbReference>
<feature type="signal peptide" evidence="1">
    <location>
        <begin position="1"/>
        <end position="19"/>
    </location>
</feature>
<evidence type="ECO:0000256" key="1">
    <source>
        <dbReference type="SAM" id="SignalP"/>
    </source>
</evidence>
<accession>A0ABS2BJZ1</accession>
<feature type="chain" id="PRO_5046936139" evidence="1">
    <location>
        <begin position="20"/>
        <end position="232"/>
    </location>
</feature>
<evidence type="ECO:0000313" key="3">
    <source>
        <dbReference type="EMBL" id="MBM3115144.1"/>
    </source>
</evidence>
<dbReference type="Proteomes" id="UP000809431">
    <property type="component" value="Unassembled WGS sequence"/>
</dbReference>
<dbReference type="InterPro" id="IPR054653">
    <property type="entry name" value="EpsI_type_B_pred"/>
</dbReference>
<dbReference type="InterPro" id="IPR014263">
    <property type="entry name" value="Methanolan_biosynth_EpsI"/>
</dbReference>
<comment type="caution">
    <text evidence="3">The sequence shown here is derived from an EMBL/GenBank/DDBJ whole genome shotgun (WGS) entry which is preliminary data.</text>
</comment>
<evidence type="ECO:0000259" key="2">
    <source>
        <dbReference type="Pfam" id="PF11984"/>
    </source>
</evidence>
<proteinExistence type="predicted"/>
<reference evidence="3 4" key="1">
    <citation type="submission" date="2021-01" db="EMBL/GenBank/DDBJ databases">
        <title>Draft Genome Sequence and Polyhydroxyalkanoate Biosynthetic Potential of Jeongeupia naejangsanensis Type Strain DSM 24253.</title>
        <authorList>
            <person name="Turrini P."/>
            <person name="Artuso I."/>
            <person name="Lugli G.A."/>
            <person name="Frangipani E."/>
            <person name="Ventura M."/>
            <person name="Visca P."/>
        </authorList>
    </citation>
    <scope>NUCLEOTIDE SEQUENCE [LARGE SCALE GENOMIC DNA]</scope>
    <source>
        <strain evidence="3 4">DSM 24253</strain>
    </source>
</reference>
<feature type="domain" description="Methanolan biosynthesis EpsI" evidence="2">
    <location>
        <begin position="11"/>
        <end position="218"/>
    </location>
</feature>
<protein>
    <submittedName>
        <fullName evidence="3">EpsI family protein</fullName>
    </submittedName>
</protein>
<dbReference type="EMBL" id="JAESND010000001">
    <property type="protein sequence ID" value="MBM3115144.1"/>
    <property type="molecule type" value="Genomic_DNA"/>
</dbReference>
<organism evidence="3 4">
    <name type="scientific">Jeongeupia naejangsanensis</name>
    <dbReference type="NCBI Taxonomy" id="613195"/>
    <lineage>
        <taxon>Bacteria</taxon>
        <taxon>Pseudomonadati</taxon>
        <taxon>Pseudomonadota</taxon>
        <taxon>Betaproteobacteria</taxon>
        <taxon>Neisseriales</taxon>
        <taxon>Chitinibacteraceae</taxon>
        <taxon>Jeongeupia</taxon>
    </lineage>
</organism>
<gene>
    <name evidence="3" type="ORF">JMJ54_04815</name>
</gene>
<sequence length="232" mass="25170">MTRKHLAMAWLMAALMAAAAIAAAQLRPTRALRELPQQWLEQAVPAQFGQWKIDASVVPVAPDPAVQAAVDKIYTDVLSRTYINDRGERMMLLIAYGKRQNDSLRVHQPEGCYGGQGFVVGPAHLTRVDVAGATLPVRRLVATQGLRVEPITYWMTVGDDLVLTGWEAKRAQLAAGLRGYLPDGLLFRVSSIDPNAGTSAEAAYRAQQDFLDQLLVATPAPARAILTGRADA</sequence>
<name>A0ABS2BJZ1_9NEIS</name>
<keyword evidence="4" id="KW-1185">Reference proteome</keyword>
<keyword evidence="1" id="KW-0732">Signal</keyword>
<evidence type="ECO:0000313" key="4">
    <source>
        <dbReference type="Proteomes" id="UP000809431"/>
    </source>
</evidence>
<dbReference type="NCBIfam" id="TIGR02914">
    <property type="entry name" value="EpsI_fam"/>
    <property type="match status" value="1"/>
</dbReference>
<dbReference type="Pfam" id="PF11984">
    <property type="entry name" value="DUF3485"/>
    <property type="match status" value="1"/>
</dbReference>